<feature type="transmembrane region" description="Helical" evidence="1">
    <location>
        <begin position="135"/>
        <end position="157"/>
    </location>
</feature>
<name>A0A243W6B6_9BACT</name>
<sequence length="212" mass="23314">MQYVLSAVGVVFMLAFSLYDLNTPHDLAFVTLQRTAAAHGQLGGGQADLLLASHRPGLHYFVAKSNQQRLIYREPNVAKRLVLNLLGVNNSSLSRSSLALALFSMLTGRMLFHMLRDLRLDTPFTELNARRIRGLALLMIGIDVYEYLALNALRILVPAFPLGDGTGTVTPYIILDPSLGGFGSWKFGLVLLVIAAIYQRGVQMAREAELTI</sequence>
<dbReference type="AlphaFoldDB" id="A0A243W6B6"/>
<evidence type="ECO:0008006" key="4">
    <source>
        <dbReference type="Google" id="ProtNLM"/>
    </source>
</evidence>
<dbReference type="EMBL" id="MTSE01000036">
    <property type="protein sequence ID" value="OUJ69194.1"/>
    <property type="molecule type" value="Genomic_DNA"/>
</dbReference>
<dbReference type="InterPro" id="IPR021354">
    <property type="entry name" value="DUF2975"/>
</dbReference>
<feature type="transmembrane region" description="Helical" evidence="1">
    <location>
        <begin position="96"/>
        <end position="115"/>
    </location>
</feature>
<organism evidence="2 3">
    <name type="scientific">Hymenobacter crusticola</name>
    <dbReference type="NCBI Taxonomy" id="1770526"/>
    <lineage>
        <taxon>Bacteria</taxon>
        <taxon>Pseudomonadati</taxon>
        <taxon>Bacteroidota</taxon>
        <taxon>Cytophagia</taxon>
        <taxon>Cytophagales</taxon>
        <taxon>Hymenobacteraceae</taxon>
        <taxon>Hymenobacter</taxon>
    </lineage>
</organism>
<gene>
    <name evidence="2" type="ORF">BXP70_26770</name>
</gene>
<protein>
    <recommendedName>
        <fullName evidence="4">DUF2975 domain-containing protein</fullName>
    </recommendedName>
</protein>
<reference evidence="2 3" key="1">
    <citation type="submission" date="2017-01" db="EMBL/GenBank/DDBJ databases">
        <title>A new Hymenobacter.</title>
        <authorList>
            <person name="Liang Y."/>
            <person name="Feng F."/>
        </authorList>
    </citation>
    <scope>NUCLEOTIDE SEQUENCE [LARGE SCALE GENOMIC DNA]</scope>
    <source>
        <strain evidence="2">MIMBbqt21</strain>
    </source>
</reference>
<dbReference type="Pfam" id="PF11188">
    <property type="entry name" value="DUF2975"/>
    <property type="match status" value="1"/>
</dbReference>
<evidence type="ECO:0000313" key="2">
    <source>
        <dbReference type="EMBL" id="OUJ69194.1"/>
    </source>
</evidence>
<evidence type="ECO:0000313" key="3">
    <source>
        <dbReference type="Proteomes" id="UP000194873"/>
    </source>
</evidence>
<accession>A0A243W6B6</accession>
<proteinExistence type="predicted"/>
<dbReference type="Proteomes" id="UP000194873">
    <property type="component" value="Unassembled WGS sequence"/>
</dbReference>
<keyword evidence="3" id="KW-1185">Reference proteome</keyword>
<feature type="transmembrane region" description="Helical" evidence="1">
    <location>
        <begin position="177"/>
        <end position="198"/>
    </location>
</feature>
<keyword evidence="1" id="KW-0812">Transmembrane</keyword>
<evidence type="ECO:0000256" key="1">
    <source>
        <dbReference type="SAM" id="Phobius"/>
    </source>
</evidence>
<keyword evidence="1" id="KW-0472">Membrane</keyword>
<comment type="caution">
    <text evidence="2">The sequence shown here is derived from an EMBL/GenBank/DDBJ whole genome shotgun (WGS) entry which is preliminary data.</text>
</comment>
<keyword evidence="1" id="KW-1133">Transmembrane helix</keyword>